<evidence type="ECO:0000313" key="1">
    <source>
        <dbReference type="EMBL" id="AXT45919.1"/>
    </source>
</evidence>
<dbReference type="Proteomes" id="UP000259465">
    <property type="component" value="Chromosome"/>
</dbReference>
<evidence type="ECO:0000313" key="2">
    <source>
        <dbReference type="Proteomes" id="UP000259465"/>
    </source>
</evidence>
<accession>A0AAD0RQK7</accession>
<proteinExistence type="predicted"/>
<sequence length="72" mass="7807">MAGGGAGAPLALNPAQTWRRRGKLPYHVVRSTILEPVYDQLRVGDTALNTPSKCSCTVCTFRFLSGFRLVSP</sequence>
<dbReference type="EMBL" id="CP031968">
    <property type="protein sequence ID" value="AXT45919.1"/>
    <property type="molecule type" value="Genomic_DNA"/>
</dbReference>
<keyword evidence="2" id="KW-1185">Reference proteome</keyword>
<dbReference type="KEGG" id="crz:D1345_06885"/>
<gene>
    <name evidence="1" type="ORF">D1345_06885</name>
</gene>
<reference evidence="1 2" key="1">
    <citation type="submission" date="2018-08" db="EMBL/GenBank/DDBJ databases">
        <title>Complete genome sequence of JP2-74.</title>
        <authorList>
            <person name="Wu L."/>
        </authorList>
    </citation>
    <scope>NUCLEOTIDE SEQUENCE [LARGE SCALE GENOMIC DNA]</scope>
    <source>
        <strain evidence="1 2">JP2-74</strain>
    </source>
</reference>
<organism evidence="1 2">
    <name type="scientific">Chromobacterium rhizoryzae</name>
    <dbReference type="NCBI Taxonomy" id="1778675"/>
    <lineage>
        <taxon>Bacteria</taxon>
        <taxon>Pseudomonadati</taxon>
        <taxon>Pseudomonadota</taxon>
        <taxon>Betaproteobacteria</taxon>
        <taxon>Neisseriales</taxon>
        <taxon>Chromobacteriaceae</taxon>
        <taxon>Chromobacterium</taxon>
    </lineage>
</organism>
<name>A0AAD0RQK7_9NEIS</name>
<dbReference type="AlphaFoldDB" id="A0AAD0RQK7"/>
<protein>
    <submittedName>
        <fullName evidence="1">Uncharacterized protein</fullName>
    </submittedName>
</protein>